<reference evidence="2" key="1">
    <citation type="submission" date="2014-01" db="EMBL/GenBank/DDBJ databases">
        <title>The Genome Sequence of Anopheles melas CM1001059_A (V2).</title>
        <authorList>
            <consortium name="The Broad Institute Genomics Platform"/>
            <person name="Neafsey D.E."/>
            <person name="Besansky N."/>
            <person name="Howell P."/>
            <person name="Walton C."/>
            <person name="Young S.K."/>
            <person name="Zeng Q."/>
            <person name="Gargeya S."/>
            <person name="Fitzgerald M."/>
            <person name="Haas B."/>
            <person name="Abouelleil A."/>
            <person name="Allen A.W."/>
            <person name="Alvarado L."/>
            <person name="Arachchi H.M."/>
            <person name="Berlin A.M."/>
            <person name="Chapman S.B."/>
            <person name="Gainer-Dewar J."/>
            <person name="Goldberg J."/>
            <person name="Griggs A."/>
            <person name="Gujja S."/>
            <person name="Hansen M."/>
            <person name="Howarth C."/>
            <person name="Imamovic A."/>
            <person name="Ireland A."/>
            <person name="Larimer J."/>
            <person name="McCowan C."/>
            <person name="Murphy C."/>
            <person name="Pearson M."/>
            <person name="Poon T.W."/>
            <person name="Priest M."/>
            <person name="Roberts A."/>
            <person name="Saif S."/>
            <person name="Shea T."/>
            <person name="Sisk P."/>
            <person name="Sykes S."/>
            <person name="Wortman J."/>
            <person name="Nusbaum C."/>
            <person name="Birren B."/>
        </authorList>
    </citation>
    <scope>NUCLEOTIDE SEQUENCE [LARGE SCALE GENOMIC DNA]</scope>
    <source>
        <strain evidence="2">CM1001059</strain>
    </source>
</reference>
<evidence type="ECO:0000313" key="2">
    <source>
        <dbReference type="Proteomes" id="UP000075902"/>
    </source>
</evidence>
<dbReference type="AlphaFoldDB" id="A0A182U0W8"/>
<dbReference type="VEuPathDB" id="VectorBase:AMEC011894"/>
<organism evidence="1 2">
    <name type="scientific">Anopheles melas</name>
    <dbReference type="NCBI Taxonomy" id="34690"/>
    <lineage>
        <taxon>Eukaryota</taxon>
        <taxon>Metazoa</taxon>
        <taxon>Ecdysozoa</taxon>
        <taxon>Arthropoda</taxon>
        <taxon>Hexapoda</taxon>
        <taxon>Insecta</taxon>
        <taxon>Pterygota</taxon>
        <taxon>Neoptera</taxon>
        <taxon>Endopterygota</taxon>
        <taxon>Diptera</taxon>
        <taxon>Nematocera</taxon>
        <taxon>Culicoidea</taxon>
        <taxon>Culicidae</taxon>
        <taxon>Anophelinae</taxon>
        <taxon>Anopheles</taxon>
    </lineage>
</organism>
<evidence type="ECO:0000313" key="1">
    <source>
        <dbReference type="EnsemblMetazoa" id="AMEC011894-PA"/>
    </source>
</evidence>
<keyword evidence="2" id="KW-1185">Reference proteome</keyword>
<accession>A0A182U0W8</accession>
<dbReference type="Proteomes" id="UP000075902">
    <property type="component" value="Unassembled WGS sequence"/>
</dbReference>
<dbReference type="EnsemblMetazoa" id="AMEC011894-RA">
    <property type="protein sequence ID" value="AMEC011894-PA"/>
    <property type="gene ID" value="AMEC011894"/>
</dbReference>
<reference evidence="1" key="2">
    <citation type="submission" date="2020-05" db="UniProtKB">
        <authorList>
            <consortium name="EnsemblMetazoa"/>
        </authorList>
    </citation>
    <scope>IDENTIFICATION</scope>
    <source>
        <strain evidence="1">CM1001059</strain>
    </source>
</reference>
<protein>
    <submittedName>
        <fullName evidence="1">Uncharacterized protein</fullName>
    </submittedName>
</protein>
<proteinExistence type="predicted"/>
<name>A0A182U0W8_9DIPT</name>
<sequence length="490" mass="51157">MPGVVSMLRGNVAQQCEQFTGSEPVCSSLDGASSFCSPSFLPAVVFSGFGGGVGFTFGRHSFSLFTRYFTSRSSRPIRSVMSFTVSRTGALRASFSCSATSVSRHSTVLRIAFSSVSISTAVNTSFSGLVSLVRLRALRRNPSEPLIICFSAFSAIGRSWCSQWRAYTSFATPRSSSSLLSYVSASASDPSSYSHSEISPHRLRIVSISVSVAHDAYSCSSSFTCASITADSRLADASNSSPSSGTTYASSTFDGIGSLSVTIFGFTVAFFASVPSSVAFLSAVSPASGLASFAPPSASLSFAGFLPSCCCSSSADSFPSFPLAGSSSSFASAPPSVGGFSSAGLSALSPENSLLIVLPIFWNVLSSSSSSSLVTVFSSTSSTLASEKMPESSSRKCALMPFDSTLSATLAFSRFATSLSCTRARSGEPRVSVSPFSTASRSAYCTVNSKSSVCLLNVITFFCGYEFIEPKSVRRTWRVAPLSPSRSNTT</sequence>